<dbReference type="InterPro" id="IPR025979">
    <property type="entry name" value="ChrR-like_cupin_dom"/>
</dbReference>
<dbReference type="RefSeq" id="WP_202967170.1">
    <property type="nucleotide sequence ID" value="NZ_CAAAHW010000001.1"/>
</dbReference>
<dbReference type="EMBL" id="UGOB01000001">
    <property type="protein sequence ID" value="STX44037.1"/>
    <property type="molecule type" value="Genomic_DNA"/>
</dbReference>
<evidence type="ECO:0000313" key="5">
    <source>
        <dbReference type="Proteomes" id="UP000254476"/>
    </source>
</evidence>
<organism evidence="3 5">
    <name type="scientific">Legionella gratiana</name>
    <dbReference type="NCBI Taxonomy" id="45066"/>
    <lineage>
        <taxon>Bacteria</taxon>
        <taxon>Pseudomonadati</taxon>
        <taxon>Pseudomonadota</taxon>
        <taxon>Gammaproteobacteria</taxon>
        <taxon>Legionellales</taxon>
        <taxon>Legionellaceae</taxon>
        <taxon>Legionella</taxon>
    </lineage>
</organism>
<dbReference type="EMBL" id="LNYE01000022">
    <property type="protein sequence ID" value="KTD10840.1"/>
    <property type="molecule type" value="Genomic_DNA"/>
</dbReference>
<name>A0A378JAX2_9GAMM</name>
<dbReference type="STRING" id="45066.Lgra_1806"/>
<proteinExistence type="predicted"/>
<feature type="domain" description="ChrR-like cupin" evidence="1">
    <location>
        <begin position="6"/>
        <end position="107"/>
    </location>
</feature>
<dbReference type="InterPro" id="IPR011051">
    <property type="entry name" value="RmlC_Cupin_sf"/>
</dbReference>
<evidence type="ECO:0000313" key="3">
    <source>
        <dbReference type="EMBL" id="STX44037.1"/>
    </source>
</evidence>
<dbReference type="Pfam" id="PF12973">
    <property type="entry name" value="Cupin_7"/>
    <property type="match status" value="1"/>
</dbReference>
<evidence type="ECO:0000313" key="2">
    <source>
        <dbReference type="EMBL" id="KTD10840.1"/>
    </source>
</evidence>
<dbReference type="SUPFAM" id="SSF51182">
    <property type="entry name" value="RmlC-like cupins"/>
    <property type="match status" value="1"/>
</dbReference>
<dbReference type="Gene3D" id="2.60.120.10">
    <property type="entry name" value="Jelly Rolls"/>
    <property type="match status" value="1"/>
</dbReference>
<sequence>MHLTKYVTIEDQQWQQIDVRGVAMEACRLWEGNYNVRSGFFRMPKGMQIPIHHHDYWVQVFVMHGKMEVQAQGDDVHVITEGGYYFVEPGETHTETALEETLLLVVSEEERKDFRRYIKTESNS</sequence>
<dbReference type="InterPro" id="IPR014710">
    <property type="entry name" value="RmlC-like_jellyroll"/>
</dbReference>
<evidence type="ECO:0000313" key="4">
    <source>
        <dbReference type="Proteomes" id="UP000054691"/>
    </source>
</evidence>
<reference evidence="3 5" key="2">
    <citation type="submission" date="2018-06" db="EMBL/GenBank/DDBJ databases">
        <authorList>
            <consortium name="Pathogen Informatics"/>
            <person name="Doyle S."/>
        </authorList>
    </citation>
    <scope>NUCLEOTIDE SEQUENCE [LARGE SCALE GENOMIC DNA]</scope>
    <source>
        <strain evidence="3 5">NCTC12388</strain>
    </source>
</reference>
<reference evidence="2 4" key="1">
    <citation type="submission" date="2015-11" db="EMBL/GenBank/DDBJ databases">
        <title>Genomic analysis of 38 Legionella species identifies large and diverse effector repertoires.</title>
        <authorList>
            <person name="Burstein D."/>
            <person name="Amaro F."/>
            <person name="Zusman T."/>
            <person name="Lifshitz Z."/>
            <person name="Cohen O."/>
            <person name="Gilbert J.A."/>
            <person name="Pupko T."/>
            <person name="Shuman H.A."/>
            <person name="Segal G."/>
        </authorList>
    </citation>
    <scope>NUCLEOTIDE SEQUENCE [LARGE SCALE GENOMIC DNA]</scope>
    <source>
        <strain evidence="2 4">Lyon 8420412</strain>
    </source>
</reference>
<dbReference type="AlphaFoldDB" id="A0A378JAX2"/>
<dbReference type="Proteomes" id="UP000054691">
    <property type="component" value="Unassembled WGS sequence"/>
</dbReference>
<protein>
    <recommendedName>
        <fullName evidence="1">ChrR-like cupin domain-containing protein</fullName>
    </recommendedName>
</protein>
<keyword evidence="4" id="KW-1185">Reference proteome</keyword>
<accession>A0A378JAX2</accession>
<evidence type="ECO:0000259" key="1">
    <source>
        <dbReference type="Pfam" id="PF12973"/>
    </source>
</evidence>
<dbReference type="Proteomes" id="UP000254476">
    <property type="component" value="Unassembled WGS sequence"/>
</dbReference>
<gene>
    <name evidence="2" type="ORF">Lgra_1806</name>
    <name evidence="3" type="ORF">NCTC12388_01331</name>
</gene>